<feature type="compositionally biased region" description="Basic and acidic residues" evidence="1">
    <location>
        <begin position="544"/>
        <end position="553"/>
    </location>
</feature>
<feature type="region of interest" description="Disordered" evidence="1">
    <location>
        <begin position="1230"/>
        <end position="1274"/>
    </location>
</feature>
<dbReference type="SUPFAM" id="SSF140741">
    <property type="entry name" value="RUN domain-like"/>
    <property type="match status" value="1"/>
</dbReference>
<feature type="region of interest" description="Disordered" evidence="1">
    <location>
        <begin position="1"/>
        <end position="46"/>
    </location>
</feature>
<dbReference type="PANTHER" id="PTHR15591">
    <property type="entry name" value="RUN AND SH3 DOMAIN CONTAINING"/>
    <property type="match status" value="1"/>
</dbReference>
<feature type="compositionally biased region" description="Polar residues" evidence="1">
    <location>
        <begin position="1692"/>
        <end position="1703"/>
    </location>
</feature>
<keyword evidence="3" id="KW-1185">Reference proteome</keyword>
<dbReference type="GeneID" id="106459457"/>
<feature type="domain" description="RUN" evidence="2">
    <location>
        <begin position="1320"/>
        <end position="1463"/>
    </location>
</feature>
<gene>
    <name evidence="4" type="primary">LOC106459457</name>
</gene>
<evidence type="ECO:0000313" key="3">
    <source>
        <dbReference type="Proteomes" id="UP000694941"/>
    </source>
</evidence>
<feature type="compositionally biased region" description="Polar residues" evidence="1">
    <location>
        <begin position="673"/>
        <end position="686"/>
    </location>
</feature>
<feature type="compositionally biased region" description="Polar residues" evidence="1">
    <location>
        <begin position="1875"/>
        <end position="1909"/>
    </location>
</feature>
<evidence type="ECO:0000256" key="1">
    <source>
        <dbReference type="SAM" id="MobiDB-lite"/>
    </source>
</evidence>
<sequence>MGVPETTSSISLEQISNHSQSLEQTNDVSDDVSRDKDDDVSRSGESCFQDSGDYQWCVDDECNRELNISLSIDPHSINSLSPDQDSLHYDDISKTLDASLAEIDMETFRSEDINSLLALPGVYSIGSEIEGCSLGENCASLSASLLKDFELERSVSAHNLSEDESAEGSICKDEPLFSPTKEPLNVNSISVDSLDCTSFDEHNIAVTCLAKKSNYTIAFEGSGTQLSENIDPVETKQNKEDIPRPAVIPEYPPDQKVYYNSLVQSDVSYTSWRNLKNIKPATRPALPTKYQHFRSKSLPNLLKKSLELAEKHSCERELKINPVKYIPIYELHNSYSGSLQGIKEKENKNSVPLFKLFIKNKSSLASDKLSLSESSSRSGSLENIVPYHLIYSNETILKTETNGRKDKTDVSFKRHKLERNCDNYKDNFISSSNPLECNNEKELQVALFKQRQAAKPGKHILNTHAIELNNNLIQTNVNNKNPMINVNTTVINHKETSSESNESSSQGFEDSLVEGLLTQPTHTHSSTIREEEELLDTDSFSGDETMRDSKDPFGSDGSMSEETSVPKNNVNENKYVIPKPVDESKTVQRIKNILRVENTSVNNICVTNDGNKQSEISTEMNLESNSQGTQTKTVNGKINISACSCRDKNSSQPFSSLEEVLNNNRQSRKSRETSPASSGYGGSRQNSMERLRHSSQTFINNSNSSSSAVLKNNKNVTIAKTRSIATQIPIHIRDQAIQTSLVTNSSHVGSFSIHEGYTDSSEYKTSAYISPSMSSDNSKFSSPSSGTNAQTKPVFVCYPSYSLPDLSFLKTLGNRPKENDLVKSRTTDIFSTTCTSAIMNQKNIEKKTISSPGSNETLSENGFSHIKDWDSLSILLPNGLKSVLPNYYQRTDNDLDHRCLDENGFHCSCSGIINRCCTEYVGNQTHKNRELSCSGESFSTTSSSRGSEHPHSDILGMQNKGVGILPPLPKRSLSLMFEKTHFEKGQYDNNHSRRGILRKSSSAGHCNKQRIHDKRDVTCRGVSCQLDLKRCSQLDQYTQSLENIPEKLPQPENEAKYAKMTKSPLQYIGNQSLIETLPDHIKYNSGVTNNTRETCAPENNRILLNPVKKTLSDGHCPRGQVFETHFPQLSQHNTQTTSYICKNSTNAEQNDKWGSQCCSCSLNSLTSPIHQLCDQLQQLLNSSTSLNLMAAALLSTKGSSDAVNCCSFSSQSSCFRGKKSVTFDDDSITKENNITSTTQESPKDEVNSEDDSDSPPQEFVVSPQQGSPSMFAQPIISSDMNNFPKPTDVLDLYMNHKTGLLKNITMAVEQIMNNQKEDESQREKVLKYLCPALYNVLANGLLPSDVGPDSPPNSPWNVAEASSRFGHSTKELEDLVNYIAGKDCLTGHTCRFYIFILGLLNLGIIDWWFLHLTSCEPLIRQHYQSDALLSLLASPLATKLCEGLLIKLRTLSSLQFALDMTVTSSEMENIAKDSLVSTPLAEQEPLKPAKKPNVVQKPQFESTACEFDLDEEAIASPLRRSKKTTQLIHFIADEPSTTYFDDKRLNLSPMKKNSLNCNVVKKENKNHNKSALEAVIDVAPPQQRESNIDKCYEVRPPETLDMDPAKDVLQRAVDLAFPTTPIREREADELRYLAMGKISNNKIQDTDICFRKASTESLSGNHTECCKTESQNKQNDQLGNCFEDLKRKWEQLTSLPSNDGKQQTTTITTTISKRPPLPLQSRSDKDSEKSGNPGSSRVLRQATATRKVKKSLPASSNFQEISSNQQPSQNNTNSSKQFASRGNKEPVVGSAVRKTLTSTTSGPPNPTVKQVTTSNEFSNNSIKQKGVSSAPSSPIRKYNPRRTSDNLSSGISNSPTSTRQSTVKGGSESRRPRSYPSQKSLIPTQKGNRMSSGQQKRTTQHFPVSSFRS</sequence>
<accession>A0ABM1B4B2</accession>
<feature type="region of interest" description="Disordered" evidence="1">
    <location>
        <begin position="649"/>
        <end position="690"/>
    </location>
</feature>
<reference evidence="4" key="1">
    <citation type="submission" date="2025-08" db="UniProtKB">
        <authorList>
            <consortium name="RefSeq"/>
        </authorList>
    </citation>
    <scope>IDENTIFICATION</scope>
    <source>
        <tissue evidence="4">Muscle</tissue>
    </source>
</reference>
<dbReference type="InterPro" id="IPR037213">
    <property type="entry name" value="Run_dom_sf"/>
</dbReference>
<dbReference type="InterPro" id="IPR047343">
    <property type="entry name" value="RUSC1_2"/>
</dbReference>
<name>A0ABM1B4B2_LIMPO</name>
<feature type="compositionally biased region" description="Polar residues" evidence="1">
    <location>
        <begin position="1"/>
        <end position="26"/>
    </location>
</feature>
<dbReference type="Gene3D" id="1.20.58.900">
    <property type="match status" value="1"/>
</dbReference>
<organism evidence="3 4">
    <name type="scientific">Limulus polyphemus</name>
    <name type="common">Atlantic horseshoe crab</name>
    <dbReference type="NCBI Taxonomy" id="6850"/>
    <lineage>
        <taxon>Eukaryota</taxon>
        <taxon>Metazoa</taxon>
        <taxon>Ecdysozoa</taxon>
        <taxon>Arthropoda</taxon>
        <taxon>Chelicerata</taxon>
        <taxon>Merostomata</taxon>
        <taxon>Xiphosura</taxon>
        <taxon>Limulidae</taxon>
        <taxon>Limulus</taxon>
    </lineage>
</organism>
<protein>
    <submittedName>
        <fullName evidence="4">Uncharacterized protein LOC106459457</fullName>
    </submittedName>
</protein>
<dbReference type="InterPro" id="IPR004012">
    <property type="entry name" value="Run_dom"/>
</dbReference>
<feature type="region of interest" description="Disordered" evidence="1">
    <location>
        <begin position="932"/>
        <end position="958"/>
    </location>
</feature>
<feature type="compositionally biased region" description="Polar residues" evidence="1">
    <location>
        <begin position="1262"/>
        <end position="1274"/>
    </location>
</feature>
<proteinExistence type="predicted"/>
<feature type="compositionally biased region" description="Polar residues" evidence="1">
    <location>
        <begin position="1230"/>
        <end position="1240"/>
    </location>
</feature>
<dbReference type="Proteomes" id="UP000694941">
    <property type="component" value="Unplaced"/>
</dbReference>
<feature type="compositionally biased region" description="Low complexity" evidence="1">
    <location>
        <begin position="1762"/>
        <end position="1777"/>
    </location>
</feature>
<dbReference type="Pfam" id="PF02759">
    <property type="entry name" value="RUN"/>
    <property type="match status" value="1"/>
</dbReference>
<feature type="compositionally biased region" description="Low complexity" evidence="1">
    <location>
        <begin position="932"/>
        <end position="945"/>
    </location>
</feature>
<evidence type="ECO:0000259" key="2">
    <source>
        <dbReference type="PROSITE" id="PS50826"/>
    </source>
</evidence>
<evidence type="ECO:0000313" key="4">
    <source>
        <dbReference type="RefSeq" id="XP_013774533.2"/>
    </source>
</evidence>
<dbReference type="SMART" id="SM00593">
    <property type="entry name" value="RUN"/>
    <property type="match status" value="1"/>
</dbReference>
<feature type="compositionally biased region" description="Polar residues" evidence="1">
    <location>
        <begin position="1795"/>
        <end position="1832"/>
    </location>
</feature>
<feature type="compositionally biased region" description="Polar residues" evidence="1">
    <location>
        <begin position="557"/>
        <end position="571"/>
    </location>
</feature>
<dbReference type="RefSeq" id="XP_013774533.2">
    <property type="nucleotide sequence ID" value="XM_013919079.2"/>
</dbReference>
<feature type="compositionally biased region" description="Polar residues" evidence="1">
    <location>
        <begin position="650"/>
        <end position="665"/>
    </location>
</feature>
<feature type="region of interest" description="Disordered" evidence="1">
    <location>
        <begin position="1692"/>
        <end position="1909"/>
    </location>
</feature>
<feature type="compositionally biased region" description="Polar residues" evidence="1">
    <location>
        <begin position="1845"/>
        <end position="1864"/>
    </location>
</feature>
<feature type="region of interest" description="Disordered" evidence="1">
    <location>
        <begin position="520"/>
        <end position="571"/>
    </location>
</feature>
<dbReference type="PANTHER" id="PTHR15591:SF13">
    <property type="entry name" value="RUN DOMAIN-CONTAINING PROTEIN"/>
    <property type="match status" value="1"/>
</dbReference>
<feature type="compositionally biased region" description="Basic and acidic residues" evidence="1">
    <location>
        <begin position="31"/>
        <end position="42"/>
    </location>
</feature>
<dbReference type="PROSITE" id="PS50826">
    <property type="entry name" value="RUN"/>
    <property type="match status" value="1"/>
</dbReference>